<sequence>MATAFNPIADFSKMLEGFNFPGVDKTSLIEARRKDLEALGEANRLAFEGMQAVVQKQAEMLSASVREIQAAAQQMTGGSPTDVMAKQGEFVQHSIKKAVDNMREIAEMAQKSQADALAAITKRAEQSIDETKTLLPRT</sequence>
<dbReference type="Pfam" id="PF09361">
    <property type="entry name" value="Phasin_2"/>
    <property type="match status" value="1"/>
</dbReference>
<gene>
    <name evidence="2" type="ORF">EOS_36030</name>
</gene>
<evidence type="ECO:0000259" key="1">
    <source>
        <dbReference type="Pfam" id="PF09361"/>
    </source>
</evidence>
<reference evidence="2 3" key="1">
    <citation type="journal article" date="2015" name="Genome Announc.">
        <title>Draft Genome Sequence of Burkholderia sp. Strain PML1(12), an Ectomycorrhizosphere-Inhabiting Bacterium with Effective Mineral-Weathering Ability.</title>
        <authorList>
            <person name="Uroz S."/>
            <person name="Oger P."/>
        </authorList>
    </citation>
    <scope>NUCLEOTIDE SEQUENCE [LARGE SCALE GENOMIC DNA]</scope>
    <source>
        <strain evidence="3">PML1(12)</strain>
    </source>
</reference>
<proteinExistence type="predicted"/>
<protein>
    <submittedName>
        <fullName evidence="2">Chemotaxis protein</fullName>
    </submittedName>
</protein>
<name>A0A0J1CM08_9BURK</name>
<dbReference type="AlphaFoldDB" id="A0A0J1CM08"/>
<keyword evidence="3" id="KW-1185">Reference proteome</keyword>
<evidence type="ECO:0000313" key="2">
    <source>
        <dbReference type="EMBL" id="KLU21451.1"/>
    </source>
</evidence>
<accession>A0A0J1CM08</accession>
<dbReference type="RefSeq" id="WP_047896996.1">
    <property type="nucleotide sequence ID" value="NZ_AEJF01000219.1"/>
</dbReference>
<dbReference type="OrthoDB" id="8964077at2"/>
<dbReference type="InterPro" id="IPR010127">
    <property type="entry name" value="Phasin_subfam-1"/>
</dbReference>
<dbReference type="PATRIC" id="fig|908627.4.peg.8061"/>
<organism evidence="2 3">
    <name type="scientific">Caballeronia mineralivorans PML1(12)</name>
    <dbReference type="NCBI Taxonomy" id="908627"/>
    <lineage>
        <taxon>Bacteria</taxon>
        <taxon>Pseudomonadati</taxon>
        <taxon>Pseudomonadota</taxon>
        <taxon>Betaproteobacteria</taxon>
        <taxon>Burkholderiales</taxon>
        <taxon>Burkholderiaceae</taxon>
        <taxon>Caballeronia</taxon>
    </lineage>
</organism>
<dbReference type="NCBIfam" id="TIGR01841">
    <property type="entry name" value="phasin"/>
    <property type="match status" value="1"/>
</dbReference>
<comment type="caution">
    <text evidence="2">The sequence shown here is derived from an EMBL/GenBank/DDBJ whole genome shotgun (WGS) entry which is preliminary data.</text>
</comment>
<feature type="domain" description="Phasin" evidence="1">
    <location>
        <begin position="28"/>
        <end position="123"/>
    </location>
</feature>
<dbReference type="Proteomes" id="UP000035963">
    <property type="component" value="Unassembled WGS sequence"/>
</dbReference>
<dbReference type="InterPro" id="IPR018968">
    <property type="entry name" value="Phasin"/>
</dbReference>
<dbReference type="EMBL" id="AEJF01000219">
    <property type="protein sequence ID" value="KLU21451.1"/>
    <property type="molecule type" value="Genomic_DNA"/>
</dbReference>
<evidence type="ECO:0000313" key="3">
    <source>
        <dbReference type="Proteomes" id="UP000035963"/>
    </source>
</evidence>